<dbReference type="Proteomes" id="UP001329825">
    <property type="component" value="Chromosome 11"/>
</dbReference>
<accession>A0ABZ1DA16</accession>
<dbReference type="GeneID" id="87960057"/>
<organism evidence="2 3">
    <name type="scientific">Kwoniella shivajii</name>
    <dbReference type="NCBI Taxonomy" id="564305"/>
    <lineage>
        <taxon>Eukaryota</taxon>
        <taxon>Fungi</taxon>
        <taxon>Dikarya</taxon>
        <taxon>Basidiomycota</taxon>
        <taxon>Agaricomycotina</taxon>
        <taxon>Tremellomycetes</taxon>
        <taxon>Tremellales</taxon>
        <taxon>Cryptococcaceae</taxon>
        <taxon>Kwoniella</taxon>
    </lineage>
</organism>
<evidence type="ECO:0000256" key="1">
    <source>
        <dbReference type="SAM" id="MobiDB-lite"/>
    </source>
</evidence>
<evidence type="ECO:0000313" key="2">
    <source>
        <dbReference type="EMBL" id="WRT70928.1"/>
    </source>
</evidence>
<dbReference type="RefSeq" id="XP_062795667.1">
    <property type="nucleotide sequence ID" value="XM_062939616.1"/>
</dbReference>
<name>A0ABZ1DA16_9TREE</name>
<feature type="region of interest" description="Disordered" evidence="1">
    <location>
        <begin position="371"/>
        <end position="395"/>
    </location>
</feature>
<protein>
    <submittedName>
        <fullName evidence="2">Uncharacterized protein</fullName>
    </submittedName>
</protein>
<feature type="region of interest" description="Disordered" evidence="1">
    <location>
        <begin position="462"/>
        <end position="503"/>
    </location>
</feature>
<feature type="region of interest" description="Disordered" evidence="1">
    <location>
        <begin position="557"/>
        <end position="576"/>
    </location>
</feature>
<evidence type="ECO:0000313" key="3">
    <source>
        <dbReference type="Proteomes" id="UP001329825"/>
    </source>
</evidence>
<proteinExistence type="predicted"/>
<gene>
    <name evidence="2" type="ORF">IL334_007927</name>
</gene>
<keyword evidence="3" id="KW-1185">Reference proteome</keyword>
<feature type="compositionally biased region" description="Polar residues" evidence="1">
    <location>
        <begin position="375"/>
        <end position="395"/>
    </location>
</feature>
<sequence>MSDRLILAAVDPNVPSKSAIAILQELLRLLKTVQDDVDFAHPIISKFSVIVVKLDGYISDAVSFLNFVDNILEILHEGLKMCQYLGELIPEVGPILAEAASAIENLHIEQIVREVVEDIKRVIKEAQDGVIKNIKRILTPIATHLTNFKNELPSWVNTLQMILASAKLINLVEGIFFGEGGEDAITAALKDLVGKIFGNFEGITNALKPLYDFAHDTWKTIEEHIVKPDCVQWLWEHTIGWLIDKVLNELGLRKFVADFVAEIKEAIGINKLEQILKDIFETVLDKACGPLESLIKDDTSKNSFLYCIKEFRNGVHDYQKDPMKEVWNLVQKAIFLGKKGTVAVSDGALDPWAFEDDNQPNSINSIHAERPRTMSHPSLSDSVAQFSNDNQPFSLNEASHDVTAQVAAYQGHIDNYVSNLESSPLVIDWDALHRPATWSTWSEDAAAKRKAQAQTEANIVPLTESSPGSVGVHTIGGSASEPAVNAKPQTDGPKKPNDPPAPKLHYAIYESDAVSVLLRTKHQRIRDRQTKVLKPLPPLRTRTEPQTVDDLTISLSMSPSDGVKAGQPSAELTSSKPPIQLSEHDQAEFGKHFGPFHKQYLDLEASIDRAQAVLKHLAAISSLADSTFTAHTPEISQYAGHLTSLLDALEDPLEGIDAFIDVPRKYETVLKDKVAPWFEGWGGTNVSDFLKVLFTILDKLHRRIDSLRKHKQDLLVNKLPKLSKLLTECVIHASRIVSYDRLPKGLGSGVKDLSSFVAAMQHRVSNISHAFKFLNAMGETLIAHAKDMKPPPDDLYGPLDKLYQSMAPVMGHYIAEMDGIAKKVDEVYDALSPMYSDLQSLFVAVEDISRQCRTVEQHLIAADSVRGICHRVYVSIGPFEAILADLGVQTDPVAAHGVTETDPLPAPSNIINDSNVNVGTRVDVANIWTQLQPLLPDISLKMLDALVEAFFGLGGIEDSIDRCIGQLDGRLKSDVDRFDKAITSLYEVVSPPSSITFDAVTPQGPYKISIPNSIMDNSGAKQIQSIFVEISKRASGKRVPGREGSTDPQDVLLSRWARDDIKGSAIIDLQVVVWGQAWDDEDEGGRHPSSVFLQWYDNLERLDRLVQTGLFTTFMRDSPRFHLASPATGFHDLAVAPLVRQRRQALAAQRKVSIEAFINQVSKIYTISIHDGMRARLKERLDRLVNGQVHLENGQFDLLTTLTGPQKDTPFEVQKASLVGIPMINHKLPPVALKLLCSPEDYYETFEDYTDLRQLVGELEEFDRLLPSLLELYNGSGEYHDRVCGWAKTGNPQWKSAPFGALHMLHDAYIMLIMKQMYFDLWRPAGDEIDFFNSIDFYHVRWPDQSRSATWTNGVVLADVDSEIVDSGVLQGVPR</sequence>
<reference evidence="2 3" key="1">
    <citation type="submission" date="2024-01" db="EMBL/GenBank/DDBJ databases">
        <title>Comparative genomics of Cryptococcus and Kwoniella reveals pathogenesis evolution and contrasting modes of karyotype evolution via chromosome fusion or intercentromeric recombination.</title>
        <authorList>
            <person name="Coelho M.A."/>
            <person name="David-Palma M."/>
            <person name="Shea T."/>
            <person name="Bowers K."/>
            <person name="McGinley-Smith S."/>
            <person name="Mohammad A.W."/>
            <person name="Gnirke A."/>
            <person name="Yurkov A.M."/>
            <person name="Nowrousian M."/>
            <person name="Sun S."/>
            <person name="Cuomo C.A."/>
            <person name="Heitman J."/>
        </authorList>
    </citation>
    <scope>NUCLEOTIDE SEQUENCE [LARGE SCALE GENOMIC DNA]</scope>
    <source>
        <strain evidence="2">CBS 11374</strain>
    </source>
</reference>
<dbReference type="EMBL" id="CP141891">
    <property type="protein sequence ID" value="WRT70928.1"/>
    <property type="molecule type" value="Genomic_DNA"/>
</dbReference>